<gene>
    <name evidence="1" type="ORF">ACFSQZ_11945</name>
</gene>
<accession>A0ABW5E562</accession>
<dbReference type="Proteomes" id="UP001597297">
    <property type="component" value="Unassembled WGS sequence"/>
</dbReference>
<name>A0ABW5E562_9BACT</name>
<reference evidence="2" key="1">
    <citation type="journal article" date="2019" name="Int. J. Syst. Evol. Microbiol.">
        <title>The Global Catalogue of Microorganisms (GCM) 10K type strain sequencing project: providing services to taxonomists for standard genome sequencing and annotation.</title>
        <authorList>
            <consortium name="The Broad Institute Genomics Platform"/>
            <consortium name="The Broad Institute Genome Sequencing Center for Infectious Disease"/>
            <person name="Wu L."/>
            <person name="Ma J."/>
        </authorList>
    </citation>
    <scope>NUCLEOTIDE SEQUENCE [LARGE SCALE GENOMIC DNA]</scope>
    <source>
        <strain evidence="2">JCM 16545</strain>
    </source>
</reference>
<evidence type="ECO:0000313" key="1">
    <source>
        <dbReference type="EMBL" id="MFD2277183.1"/>
    </source>
</evidence>
<dbReference type="RefSeq" id="WP_377094035.1">
    <property type="nucleotide sequence ID" value="NZ_JBHSJM010000001.1"/>
</dbReference>
<keyword evidence="2" id="KW-1185">Reference proteome</keyword>
<evidence type="ECO:0000313" key="2">
    <source>
        <dbReference type="Proteomes" id="UP001597297"/>
    </source>
</evidence>
<dbReference type="EMBL" id="JBHUJC010000041">
    <property type="protein sequence ID" value="MFD2277183.1"/>
    <property type="molecule type" value="Genomic_DNA"/>
</dbReference>
<comment type="caution">
    <text evidence="1">The sequence shown here is derived from an EMBL/GenBank/DDBJ whole genome shotgun (WGS) entry which is preliminary data.</text>
</comment>
<sequence length="41" mass="4903">MTCLRYLRDNKGGVVKAELMKKVREETKDRSDNYTQKKLKK</sequence>
<organism evidence="1 2">
    <name type="scientific">Rubritalea spongiae</name>
    <dbReference type="NCBI Taxonomy" id="430797"/>
    <lineage>
        <taxon>Bacteria</taxon>
        <taxon>Pseudomonadati</taxon>
        <taxon>Verrucomicrobiota</taxon>
        <taxon>Verrucomicrobiia</taxon>
        <taxon>Verrucomicrobiales</taxon>
        <taxon>Rubritaleaceae</taxon>
        <taxon>Rubritalea</taxon>
    </lineage>
</organism>
<proteinExistence type="predicted"/>
<protein>
    <submittedName>
        <fullName evidence="1">Uncharacterized protein</fullName>
    </submittedName>
</protein>